<organism evidence="1 2">
    <name type="scientific">Paenibacillus polysaccharolyticus</name>
    <dbReference type="NCBI Taxonomy" id="582692"/>
    <lineage>
        <taxon>Bacteria</taxon>
        <taxon>Bacillati</taxon>
        <taxon>Bacillota</taxon>
        <taxon>Bacilli</taxon>
        <taxon>Bacillales</taxon>
        <taxon>Paenibacillaceae</taxon>
        <taxon>Paenibacillus</taxon>
    </lineage>
</organism>
<reference evidence="2" key="1">
    <citation type="submission" date="2016-10" db="EMBL/GenBank/DDBJ databases">
        <authorList>
            <person name="Varghese N."/>
            <person name="Submissions S."/>
        </authorList>
    </citation>
    <scope>NUCLEOTIDE SEQUENCE [LARGE SCALE GENOMIC DNA]</scope>
    <source>
        <strain evidence="2">BL9</strain>
    </source>
</reference>
<sequence>MNKKTYLVKVAYLIDLSDEEYKEMGDQLIPELENEITVMGNLKLDWQSSSTILLDPETMNCGRCSKCNSWVTDREKPDHIDELNNGAVVDDRLLCDECLPEEHRWAF</sequence>
<evidence type="ECO:0000313" key="2">
    <source>
        <dbReference type="Proteomes" id="UP000198538"/>
    </source>
</evidence>
<dbReference type="STRING" id="582692.SAMN05720606_11126"/>
<dbReference type="EMBL" id="FMVM01000011">
    <property type="protein sequence ID" value="SCY87337.1"/>
    <property type="molecule type" value="Genomic_DNA"/>
</dbReference>
<dbReference type="RefSeq" id="WP_090921831.1">
    <property type="nucleotide sequence ID" value="NZ_FMVM01000011.1"/>
</dbReference>
<dbReference type="AlphaFoldDB" id="A0A1G5JGC2"/>
<proteinExistence type="predicted"/>
<keyword evidence="2" id="KW-1185">Reference proteome</keyword>
<protein>
    <submittedName>
        <fullName evidence="1">Uncharacterized protein</fullName>
    </submittedName>
</protein>
<evidence type="ECO:0000313" key="1">
    <source>
        <dbReference type="EMBL" id="SCY87337.1"/>
    </source>
</evidence>
<dbReference type="Proteomes" id="UP000198538">
    <property type="component" value="Unassembled WGS sequence"/>
</dbReference>
<name>A0A1G5JGC2_9BACL</name>
<gene>
    <name evidence="1" type="ORF">SAMN05720606_11126</name>
</gene>
<accession>A0A1G5JGC2</accession>